<proteinExistence type="predicted"/>
<sequence length="95" mass="10884">MMLMPPMLSTVVKRQSTCQTRDDKDTDMCSYIETQHSPCGITRGQVREGRSGSVRQRGAHGGEELDEQKDILQEERRTRDDEEEDPPPETMVTMK</sequence>
<feature type="region of interest" description="Disordered" evidence="1">
    <location>
        <begin position="42"/>
        <end position="95"/>
    </location>
</feature>
<dbReference type="Proteomes" id="UP000314294">
    <property type="component" value="Unassembled WGS sequence"/>
</dbReference>
<comment type="caution">
    <text evidence="2">The sequence shown here is derived from an EMBL/GenBank/DDBJ whole genome shotgun (WGS) entry which is preliminary data.</text>
</comment>
<reference evidence="2 3" key="1">
    <citation type="submission" date="2019-03" db="EMBL/GenBank/DDBJ databases">
        <title>First draft genome of Liparis tanakae, snailfish: a comprehensive survey of snailfish specific genes.</title>
        <authorList>
            <person name="Kim W."/>
            <person name="Song I."/>
            <person name="Jeong J.-H."/>
            <person name="Kim D."/>
            <person name="Kim S."/>
            <person name="Ryu S."/>
            <person name="Song J.Y."/>
            <person name="Lee S.K."/>
        </authorList>
    </citation>
    <scope>NUCLEOTIDE SEQUENCE [LARGE SCALE GENOMIC DNA]</scope>
    <source>
        <tissue evidence="2">Muscle</tissue>
    </source>
</reference>
<evidence type="ECO:0000313" key="3">
    <source>
        <dbReference type="Proteomes" id="UP000314294"/>
    </source>
</evidence>
<evidence type="ECO:0000256" key="1">
    <source>
        <dbReference type="SAM" id="MobiDB-lite"/>
    </source>
</evidence>
<dbReference type="AlphaFoldDB" id="A0A4Z2I0K0"/>
<name>A0A4Z2I0K0_9TELE</name>
<organism evidence="2 3">
    <name type="scientific">Liparis tanakae</name>
    <name type="common">Tanaka's snailfish</name>
    <dbReference type="NCBI Taxonomy" id="230148"/>
    <lineage>
        <taxon>Eukaryota</taxon>
        <taxon>Metazoa</taxon>
        <taxon>Chordata</taxon>
        <taxon>Craniata</taxon>
        <taxon>Vertebrata</taxon>
        <taxon>Euteleostomi</taxon>
        <taxon>Actinopterygii</taxon>
        <taxon>Neopterygii</taxon>
        <taxon>Teleostei</taxon>
        <taxon>Neoteleostei</taxon>
        <taxon>Acanthomorphata</taxon>
        <taxon>Eupercaria</taxon>
        <taxon>Perciformes</taxon>
        <taxon>Cottioidei</taxon>
        <taxon>Cottales</taxon>
        <taxon>Liparidae</taxon>
        <taxon>Liparis</taxon>
    </lineage>
</organism>
<protein>
    <submittedName>
        <fullName evidence="2">Uncharacterized protein</fullName>
    </submittedName>
</protein>
<evidence type="ECO:0000313" key="2">
    <source>
        <dbReference type="EMBL" id="TNN71115.1"/>
    </source>
</evidence>
<accession>A0A4Z2I0K0</accession>
<keyword evidence="3" id="KW-1185">Reference proteome</keyword>
<dbReference type="EMBL" id="SRLO01000154">
    <property type="protein sequence ID" value="TNN71115.1"/>
    <property type="molecule type" value="Genomic_DNA"/>
</dbReference>
<gene>
    <name evidence="2" type="ORF">EYF80_018635</name>
</gene>
<feature type="compositionally biased region" description="Basic and acidic residues" evidence="1">
    <location>
        <begin position="60"/>
        <end position="80"/>
    </location>
</feature>